<proteinExistence type="predicted"/>
<gene>
    <name evidence="3" type="ORF">DFR48_101107</name>
</gene>
<accession>A0A6I7HS99</accession>
<evidence type="ECO:0000259" key="2">
    <source>
        <dbReference type="Pfam" id="PF13670"/>
    </source>
</evidence>
<feature type="domain" description="PepSY" evidence="2">
    <location>
        <begin position="6"/>
        <end position="83"/>
    </location>
</feature>
<dbReference type="RefSeq" id="WP_112688731.1">
    <property type="nucleotide sequence ID" value="NZ_QPIX01000001.1"/>
</dbReference>
<reference evidence="3 4" key="1">
    <citation type="submission" date="2018-07" db="EMBL/GenBank/DDBJ databases">
        <title>Genomic Encyclopedia of Type Strains, Phase IV (KMG-IV): sequencing the most valuable type-strain genomes for metagenomic binning, comparative biology and taxonomic classification.</title>
        <authorList>
            <person name="Goeker M."/>
        </authorList>
    </citation>
    <scope>NUCLEOTIDE SEQUENCE [LARGE SCALE GENOMIC DNA]</scope>
    <source>
        <strain evidence="3 4">DSM 25528</strain>
    </source>
</reference>
<dbReference type="Proteomes" id="UP000252582">
    <property type="component" value="Unassembled WGS sequence"/>
</dbReference>
<sequence>MKKTFIASIFALSALGAVAHAEESTSCDVAKDKWMAEDALKAKLTGEGMEVRKIKVENGCYEVYGIDAKGGKVEALYNPETGEQAGTAGAD</sequence>
<protein>
    <recommendedName>
        <fullName evidence="2">PepSY domain-containing protein</fullName>
    </recommendedName>
</protein>
<organism evidence="3 4">
    <name type="scientific">Ciceribacter lividus</name>
    <dbReference type="NCBI Taxonomy" id="1197950"/>
    <lineage>
        <taxon>Bacteria</taxon>
        <taxon>Pseudomonadati</taxon>
        <taxon>Pseudomonadota</taxon>
        <taxon>Alphaproteobacteria</taxon>
        <taxon>Hyphomicrobiales</taxon>
        <taxon>Rhizobiaceae</taxon>
        <taxon>Ciceribacter</taxon>
    </lineage>
</organism>
<feature type="signal peptide" evidence="1">
    <location>
        <begin position="1"/>
        <end position="21"/>
    </location>
</feature>
<name>A0A6I7HS99_9HYPH</name>
<dbReference type="InterPro" id="IPR025711">
    <property type="entry name" value="PepSY"/>
</dbReference>
<dbReference type="EMBL" id="QPIX01000001">
    <property type="protein sequence ID" value="RCW28098.1"/>
    <property type="molecule type" value="Genomic_DNA"/>
</dbReference>
<evidence type="ECO:0000313" key="3">
    <source>
        <dbReference type="EMBL" id="RCW28098.1"/>
    </source>
</evidence>
<dbReference type="AlphaFoldDB" id="A0A6I7HS99"/>
<keyword evidence="4" id="KW-1185">Reference proteome</keyword>
<dbReference type="Pfam" id="PF13670">
    <property type="entry name" value="PepSY_2"/>
    <property type="match status" value="1"/>
</dbReference>
<keyword evidence="1" id="KW-0732">Signal</keyword>
<comment type="caution">
    <text evidence="3">The sequence shown here is derived from an EMBL/GenBank/DDBJ whole genome shotgun (WGS) entry which is preliminary data.</text>
</comment>
<evidence type="ECO:0000313" key="4">
    <source>
        <dbReference type="Proteomes" id="UP000252582"/>
    </source>
</evidence>
<evidence type="ECO:0000256" key="1">
    <source>
        <dbReference type="SAM" id="SignalP"/>
    </source>
</evidence>
<feature type="chain" id="PRO_5026077361" description="PepSY domain-containing protein" evidence="1">
    <location>
        <begin position="22"/>
        <end position="91"/>
    </location>
</feature>